<feature type="transmembrane region" description="Helical" evidence="3">
    <location>
        <begin position="405"/>
        <end position="426"/>
    </location>
</feature>
<sequence>MNVRTFFLLPLLTALLCHVAADPGPDARTGSCNIVWKDRLYVLGGLPQLNSPYSNFSYTDFPIDTRYRLTWHDLPFNRAALSDPGSQTQTVSPCVLAPSGVIIAGAPNLIGFDLNTNTWVLINVTGFNPLSMLVSRQNVRFVQLDDSIVYFGGYQTTSLIASPYTDFYTLNTSTWIWSNDTVGNVSSIPPNYDHSNLVAANGIVYMFGGSYNTSTGMGIYFNDTYKFDMAKKVWSPCAYVMDVKADSMQVVNYKNQRAVLISGAYLAPGASYSTLLGMVHFFNYTDETFAVINPASPPVTQQNAYPPPLLTGNLAVQGDAIIMYGGIKGSWNAYTSLNQIFVFNMSEPPILIFQPPPDWTSTAAALLPSSPNITSITSITSITTSTLVPTATSTANSTSTTSIGIVGPVIGGLALIAAALLGFLLYRRRRRRHPLKHEGELTQRPNTLYKSMKPDDIKMEATKDGPVGKGVINRTLVEID</sequence>
<reference evidence="5 6" key="1">
    <citation type="journal article" date="2018" name="New Phytol.">
        <title>Phylogenomics of Endogonaceae and evolution of mycorrhizas within Mucoromycota.</title>
        <authorList>
            <person name="Chang Y."/>
            <person name="Desiro A."/>
            <person name="Na H."/>
            <person name="Sandor L."/>
            <person name="Lipzen A."/>
            <person name="Clum A."/>
            <person name="Barry K."/>
            <person name="Grigoriev I.V."/>
            <person name="Martin F.M."/>
            <person name="Stajich J.E."/>
            <person name="Smith M.E."/>
            <person name="Bonito G."/>
            <person name="Spatafora J.W."/>
        </authorList>
    </citation>
    <scope>NUCLEOTIDE SEQUENCE [LARGE SCALE GENOMIC DNA]</scope>
    <source>
        <strain evidence="5 6">AD002</strain>
    </source>
</reference>
<keyword evidence="3" id="KW-0472">Membrane</keyword>
<evidence type="ECO:0000313" key="5">
    <source>
        <dbReference type="EMBL" id="RUS23838.1"/>
    </source>
</evidence>
<gene>
    <name evidence="5" type="ORF">BC938DRAFT_474544</name>
</gene>
<feature type="signal peptide" evidence="4">
    <location>
        <begin position="1"/>
        <end position="21"/>
    </location>
</feature>
<keyword evidence="4" id="KW-0732">Signal</keyword>
<dbReference type="PANTHER" id="PTHR46093:SF18">
    <property type="entry name" value="FIBRONECTIN TYPE-III DOMAIN-CONTAINING PROTEIN"/>
    <property type="match status" value="1"/>
</dbReference>
<evidence type="ECO:0000256" key="2">
    <source>
        <dbReference type="ARBA" id="ARBA00022737"/>
    </source>
</evidence>
<keyword evidence="3" id="KW-1133">Transmembrane helix</keyword>
<dbReference type="PANTHER" id="PTHR46093">
    <property type="entry name" value="ACYL-COA-BINDING DOMAIN-CONTAINING PROTEIN 5"/>
    <property type="match status" value="1"/>
</dbReference>
<evidence type="ECO:0000313" key="6">
    <source>
        <dbReference type="Proteomes" id="UP000274822"/>
    </source>
</evidence>
<dbReference type="Gene3D" id="2.120.10.80">
    <property type="entry name" value="Kelch-type beta propeller"/>
    <property type="match status" value="2"/>
</dbReference>
<protein>
    <recommendedName>
        <fullName evidence="7">Galactose oxidase</fullName>
    </recommendedName>
</protein>
<proteinExistence type="predicted"/>
<name>A0A433Q262_9FUNG</name>
<keyword evidence="6" id="KW-1185">Reference proteome</keyword>
<dbReference type="Pfam" id="PF24681">
    <property type="entry name" value="Kelch_KLHDC2_KLHL20_DRC7"/>
    <property type="match status" value="1"/>
</dbReference>
<evidence type="ECO:0000256" key="4">
    <source>
        <dbReference type="SAM" id="SignalP"/>
    </source>
</evidence>
<dbReference type="AlphaFoldDB" id="A0A433Q262"/>
<feature type="chain" id="PRO_5019190049" description="Galactose oxidase" evidence="4">
    <location>
        <begin position="22"/>
        <end position="480"/>
    </location>
</feature>
<keyword evidence="1" id="KW-0880">Kelch repeat</keyword>
<evidence type="ECO:0000256" key="1">
    <source>
        <dbReference type="ARBA" id="ARBA00022441"/>
    </source>
</evidence>
<dbReference type="Proteomes" id="UP000274822">
    <property type="component" value="Unassembled WGS sequence"/>
</dbReference>
<keyword evidence="2" id="KW-0677">Repeat</keyword>
<comment type="caution">
    <text evidence="5">The sequence shown here is derived from an EMBL/GenBank/DDBJ whole genome shotgun (WGS) entry which is preliminary data.</text>
</comment>
<dbReference type="SUPFAM" id="SSF117281">
    <property type="entry name" value="Kelch motif"/>
    <property type="match status" value="1"/>
</dbReference>
<evidence type="ECO:0008006" key="7">
    <source>
        <dbReference type="Google" id="ProtNLM"/>
    </source>
</evidence>
<organism evidence="5 6">
    <name type="scientific">Jimgerdemannia flammicorona</name>
    <dbReference type="NCBI Taxonomy" id="994334"/>
    <lineage>
        <taxon>Eukaryota</taxon>
        <taxon>Fungi</taxon>
        <taxon>Fungi incertae sedis</taxon>
        <taxon>Mucoromycota</taxon>
        <taxon>Mucoromycotina</taxon>
        <taxon>Endogonomycetes</taxon>
        <taxon>Endogonales</taxon>
        <taxon>Endogonaceae</taxon>
        <taxon>Jimgerdemannia</taxon>
    </lineage>
</organism>
<keyword evidence="3" id="KW-0812">Transmembrane</keyword>
<dbReference type="InterPro" id="IPR015915">
    <property type="entry name" value="Kelch-typ_b-propeller"/>
</dbReference>
<accession>A0A433Q262</accession>
<dbReference type="EMBL" id="RBNJ01018393">
    <property type="protein sequence ID" value="RUS23838.1"/>
    <property type="molecule type" value="Genomic_DNA"/>
</dbReference>
<evidence type="ECO:0000256" key="3">
    <source>
        <dbReference type="SAM" id="Phobius"/>
    </source>
</evidence>